<dbReference type="SUPFAM" id="SSF56112">
    <property type="entry name" value="Protein kinase-like (PK-like)"/>
    <property type="match status" value="1"/>
</dbReference>
<feature type="compositionally biased region" description="Basic and acidic residues" evidence="9">
    <location>
        <begin position="152"/>
        <end position="165"/>
    </location>
</feature>
<comment type="similarity">
    <text evidence="7">Belongs to the protein kinase superfamily. CMGC Ser/Thr protein kinase family.</text>
</comment>
<dbReference type="FunFam" id="1.10.510.10:FF:000078">
    <property type="entry name" value="Serine/threonine-protein kinase PRP4 homolog"/>
    <property type="match status" value="1"/>
</dbReference>
<keyword evidence="4 8" id="KW-0547">Nucleotide-binding</keyword>
<dbReference type="Proteomes" id="UP000249464">
    <property type="component" value="Unassembled WGS sequence"/>
</dbReference>
<feature type="region of interest" description="Disordered" evidence="9">
    <location>
        <begin position="273"/>
        <end position="396"/>
    </location>
</feature>
<feature type="compositionally biased region" description="Basic and acidic residues" evidence="9">
    <location>
        <begin position="373"/>
        <end position="396"/>
    </location>
</feature>
<evidence type="ECO:0000256" key="8">
    <source>
        <dbReference type="PROSITE-ProRule" id="PRU10141"/>
    </source>
</evidence>
<dbReference type="Pfam" id="PF00069">
    <property type="entry name" value="Pkinase"/>
    <property type="match status" value="1"/>
</dbReference>
<dbReference type="InterPro" id="IPR050494">
    <property type="entry name" value="Ser_Thr_dual-spec_kinase"/>
</dbReference>
<feature type="region of interest" description="Disordered" evidence="9">
    <location>
        <begin position="1"/>
        <end position="251"/>
    </location>
</feature>
<evidence type="ECO:0000313" key="12">
    <source>
        <dbReference type="Proteomes" id="UP000249464"/>
    </source>
</evidence>
<protein>
    <recommendedName>
        <fullName evidence="1">non-specific serine/threonine protein kinase</fullName>
        <ecNumber evidence="1">2.7.11.1</ecNumber>
    </recommendedName>
</protein>
<dbReference type="SMART" id="SM00220">
    <property type="entry name" value="S_TKc"/>
    <property type="match status" value="1"/>
</dbReference>
<accession>A0A2X0M1G3</accession>
<evidence type="ECO:0000256" key="5">
    <source>
        <dbReference type="ARBA" id="ARBA00022777"/>
    </source>
</evidence>
<sequence>MSSTASTSPRSTSGRKRSLPPSLSHTTDARIRDREREHDRDRERRDRERDRERDHDRHDRDRRPRDDDGLPWWEHDRRGSTTDVSERRRGPNHDTTSRRSPLDRHNGRDALSEGHGHGQARDQDERYRHFPSSSSSHARERLHTGASLHRQAQADHRNGFRREGSYGRAHAQFSPPPSSRNDVDFLNYSDTPVSAKPPVDGRSRLEMHLPTSIPSTLPSTAEPPTTTAPVQKEKSPREPEPELELEVAPPVDPEAIIAERRRRRAEILAKYSNANNSNAASEASTPIAERVTTPEVSVSEQRELKRVKLGTASPAPSSDVTSNTNPNTAAGAADEFNLVKDADADAAARAAEQDATAHIEGEEEISAADYNPDEDRKNDDRRRAERVTKPTATKIEDQARVDLTQGAGNNGDEDDEDDMFAIGTKPPKPVDEDEEDGGKPVFVPVIHREYNADAGQLADNFDDADGYYKLIIGELLDNGRYHVQANLGRGMFSSVVRAKDSESTTGEDVAIKIVRSQGSMFKAGLKEAQILRKLQEADPEDKKHLVRLLRTFEHRGHLCLVFENLNMNLREVVKRFGKDVGINLRAVRAYASQMFMALALLKKCDIMHADIKPDNILAIGFVTLQVNESKSVLKVCDLGSASDVTENDITPYLVSRFYRAPEIILGMTYDCSLDTWSIACTLYELYTGKILFPGRSNNHMLLLIMELKGKFPHKHLKKGRFTDQHFDPSLNFISVEKDGSSLKTVALSFKAAHDLRSRLMPPSVIKKLKEDEARLLGHFVDLLDKMLSLEPSKRPLPKDLLSHPFIRG</sequence>
<feature type="compositionally biased region" description="Polar residues" evidence="9">
    <location>
        <begin position="314"/>
        <end position="328"/>
    </location>
</feature>
<dbReference type="EMBL" id="FQNC01000042">
    <property type="protein sequence ID" value="SGY40385.1"/>
    <property type="molecule type" value="Genomic_DNA"/>
</dbReference>
<dbReference type="PANTHER" id="PTHR24058">
    <property type="entry name" value="DUAL SPECIFICITY PROTEIN KINASE"/>
    <property type="match status" value="1"/>
</dbReference>
<keyword evidence="12" id="KW-1185">Reference proteome</keyword>
<evidence type="ECO:0000313" key="11">
    <source>
        <dbReference type="EMBL" id="SGY40385.1"/>
    </source>
</evidence>
<evidence type="ECO:0000256" key="2">
    <source>
        <dbReference type="ARBA" id="ARBA00022527"/>
    </source>
</evidence>
<dbReference type="InterPro" id="IPR017441">
    <property type="entry name" value="Protein_kinase_ATP_BS"/>
</dbReference>
<proteinExistence type="inferred from homology"/>
<dbReference type="PROSITE" id="PS50011">
    <property type="entry name" value="PROTEIN_KINASE_DOM"/>
    <property type="match status" value="1"/>
</dbReference>
<dbReference type="InterPro" id="IPR000719">
    <property type="entry name" value="Prot_kinase_dom"/>
</dbReference>
<evidence type="ECO:0000259" key="10">
    <source>
        <dbReference type="PROSITE" id="PS50011"/>
    </source>
</evidence>
<dbReference type="CDD" id="cd14135">
    <property type="entry name" value="STKc_PRP4"/>
    <property type="match status" value="1"/>
</dbReference>
<evidence type="ECO:0000256" key="9">
    <source>
        <dbReference type="SAM" id="MobiDB-lite"/>
    </source>
</evidence>
<organism evidence="11 12">
    <name type="scientific">Microbotryum silenes-dioicae</name>
    <dbReference type="NCBI Taxonomy" id="796604"/>
    <lineage>
        <taxon>Eukaryota</taxon>
        <taxon>Fungi</taxon>
        <taxon>Dikarya</taxon>
        <taxon>Basidiomycota</taxon>
        <taxon>Pucciniomycotina</taxon>
        <taxon>Microbotryomycetes</taxon>
        <taxon>Microbotryales</taxon>
        <taxon>Microbotryaceae</taxon>
        <taxon>Microbotryum</taxon>
    </lineage>
</organism>
<feature type="compositionally biased region" description="Basic and acidic residues" evidence="9">
    <location>
        <begin position="231"/>
        <end position="240"/>
    </location>
</feature>
<dbReference type="AlphaFoldDB" id="A0A2X0M1G3"/>
<dbReference type="GO" id="GO:0045292">
    <property type="term" value="P:mRNA cis splicing, via spliceosome"/>
    <property type="evidence" value="ECO:0007669"/>
    <property type="project" value="InterPro"/>
</dbReference>
<evidence type="ECO:0000256" key="3">
    <source>
        <dbReference type="ARBA" id="ARBA00022679"/>
    </source>
</evidence>
<dbReference type="PANTHER" id="PTHR24058:SF103">
    <property type="entry name" value="SERINE_THREONINE-PROTEIN KINASE PRP4 HOMOLOG"/>
    <property type="match status" value="1"/>
</dbReference>
<evidence type="ECO:0000256" key="4">
    <source>
        <dbReference type="ARBA" id="ARBA00022741"/>
    </source>
</evidence>
<feature type="compositionally biased region" description="Low complexity" evidence="9">
    <location>
        <begin position="273"/>
        <end position="284"/>
    </location>
</feature>
<dbReference type="EC" id="2.7.11.1" evidence="1"/>
<dbReference type="STRING" id="796604.A0A2X0M1G3"/>
<dbReference type="PROSITE" id="PS00107">
    <property type="entry name" value="PROTEIN_KINASE_ATP"/>
    <property type="match status" value="1"/>
</dbReference>
<dbReference type="InterPro" id="IPR011009">
    <property type="entry name" value="Kinase-like_dom_sf"/>
</dbReference>
<keyword evidence="6 8" id="KW-0067">ATP-binding</keyword>
<keyword evidence="2" id="KW-0723">Serine/threonine-protein kinase</keyword>
<dbReference type="Gene3D" id="3.30.200.20">
    <property type="entry name" value="Phosphorylase Kinase, domain 1"/>
    <property type="match status" value="1"/>
</dbReference>
<feature type="compositionally biased region" description="Low complexity" evidence="9">
    <location>
        <begin position="1"/>
        <end position="12"/>
    </location>
</feature>
<dbReference type="GO" id="GO:0005524">
    <property type="term" value="F:ATP binding"/>
    <property type="evidence" value="ECO:0007669"/>
    <property type="project" value="UniProtKB-UniRule"/>
</dbReference>
<evidence type="ECO:0000256" key="6">
    <source>
        <dbReference type="ARBA" id="ARBA00022840"/>
    </source>
</evidence>
<dbReference type="GO" id="GO:0004674">
    <property type="term" value="F:protein serine/threonine kinase activity"/>
    <property type="evidence" value="ECO:0007669"/>
    <property type="project" value="UniProtKB-KW"/>
</dbReference>
<feature type="binding site" evidence="8">
    <location>
        <position position="512"/>
    </location>
    <ligand>
        <name>ATP</name>
        <dbReference type="ChEBI" id="CHEBI:30616"/>
    </ligand>
</feature>
<evidence type="ECO:0000256" key="1">
    <source>
        <dbReference type="ARBA" id="ARBA00012513"/>
    </source>
</evidence>
<feature type="compositionally biased region" description="Low complexity" evidence="9">
    <location>
        <begin position="214"/>
        <end position="229"/>
    </location>
</feature>
<dbReference type="InterPro" id="IPR044092">
    <property type="entry name" value="STKc_PRP4"/>
</dbReference>
<name>A0A2X0M1G3_9BASI</name>
<gene>
    <name evidence="11" type="primary">BQ5605_C003g02365</name>
    <name evidence="11" type="ORF">BQ5605_C003G02365</name>
</gene>
<evidence type="ECO:0000256" key="7">
    <source>
        <dbReference type="ARBA" id="ARBA00023596"/>
    </source>
</evidence>
<dbReference type="Gene3D" id="1.10.510.10">
    <property type="entry name" value="Transferase(Phosphotransferase) domain 1"/>
    <property type="match status" value="1"/>
</dbReference>
<keyword evidence="5" id="KW-0418">Kinase</keyword>
<keyword evidence="3" id="KW-0808">Transferase</keyword>
<feature type="domain" description="Protein kinase" evidence="10">
    <location>
        <begin position="481"/>
        <end position="806"/>
    </location>
</feature>
<feature type="compositionally biased region" description="Basic and acidic residues" evidence="9">
    <location>
        <begin position="27"/>
        <end position="128"/>
    </location>
</feature>
<reference evidence="11 12" key="1">
    <citation type="submission" date="2016-11" db="EMBL/GenBank/DDBJ databases">
        <authorList>
            <person name="Jaros S."/>
            <person name="Januszkiewicz K."/>
            <person name="Wedrychowicz H."/>
        </authorList>
    </citation>
    <scope>NUCLEOTIDE SEQUENCE [LARGE SCALE GENOMIC DNA]</scope>
</reference>
<feature type="compositionally biased region" description="Basic and acidic residues" evidence="9">
    <location>
        <begin position="351"/>
        <end position="360"/>
    </location>
</feature>